<protein>
    <submittedName>
        <fullName evidence="2">Uncharacterized protein</fullName>
    </submittedName>
</protein>
<dbReference type="EMBL" id="VSSQ01137680">
    <property type="protein sequence ID" value="MPN61284.1"/>
    <property type="molecule type" value="Genomic_DNA"/>
</dbReference>
<proteinExistence type="predicted"/>
<sequence>MSCGKFPGCLVLILGAADHRQHLAGLKGFLLQAQVLHNILDDPLAVIGVVDGKVLFKSQPVDVPPQNPDAGRVKGGGPDVLCGGSQSGREPLL</sequence>
<accession>A0A645JLU0</accession>
<evidence type="ECO:0000313" key="2">
    <source>
        <dbReference type="EMBL" id="MPN61284.1"/>
    </source>
</evidence>
<name>A0A645JLU0_9ZZZZ</name>
<reference evidence="2" key="1">
    <citation type="submission" date="2019-08" db="EMBL/GenBank/DDBJ databases">
        <authorList>
            <person name="Kucharzyk K."/>
            <person name="Murdoch R.W."/>
            <person name="Higgins S."/>
            <person name="Loffler F."/>
        </authorList>
    </citation>
    <scope>NUCLEOTIDE SEQUENCE</scope>
</reference>
<gene>
    <name evidence="2" type="ORF">SDC9_209019</name>
</gene>
<dbReference type="AlphaFoldDB" id="A0A645JLU0"/>
<feature type="region of interest" description="Disordered" evidence="1">
    <location>
        <begin position="60"/>
        <end position="93"/>
    </location>
</feature>
<comment type="caution">
    <text evidence="2">The sequence shown here is derived from an EMBL/GenBank/DDBJ whole genome shotgun (WGS) entry which is preliminary data.</text>
</comment>
<organism evidence="2">
    <name type="scientific">bioreactor metagenome</name>
    <dbReference type="NCBI Taxonomy" id="1076179"/>
    <lineage>
        <taxon>unclassified sequences</taxon>
        <taxon>metagenomes</taxon>
        <taxon>ecological metagenomes</taxon>
    </lineage>
</organism>
<evidence type="ECO:0000256" key="1">
    <source>
        <dbReference type="SAM" id="MobiDB-lite"/>
    </source>
</evidence>